<dbReference type="Gene3D" id="3.20.20.210">
    <property type="match status" value="1"/>
</dbReference>
<dbReference type="GO" id="GO:0006779">
    <property type="term" value="P:porphyrin-containing compound biosynthetic process"/>
    <property type="evidence" value="ECO:0007669"/>
    <property type="project" value="InterPro"/>
</dbReference>
<protein>
    <submittedName>
        <fullName evidence="2">Uroporphyrinogen decarboxylase</fullName>
    </submittedName>
</protein>
<dbReference type="PANTHER" id="PTHR47099">
    <property type="entry name" value="METHYLCOBAMIDE:COM METHYLTRANSFERASE MTBA"/>
    <property type="match status" value="1"/>
</dbReference>
<evidence type="ECO:0000259" key="1">
    <source>
        <dbReference type="Pfam" id="PF01208"/>
    </source>
</evidence>
<evidence type="ECO:0000313" key="2">
    <source>
        <dbReference type="EMBL" id="OZG65079.1"/>
    </source>
</evidence>
<proteinExistence type="predicted"/>
<accession>A0A261G0X5</accession>
<dbReference type="Pfam" id="PF01208">
    <property type="entry name" value="URO-D"/>
    <property type="match status" value="1"/>
</dbReference>
<dbReference type="InterPro" id="IPR052024">
    <property type="entry name" value="Methanogen_methyltrans"/>
</dbReference>
<dbReference type="GO" id="GO:0004853">
    <property type="term" value="F:uroporphyrinogen decarboxylase activity"/>
    <property type="evidence" value="ECO:0007669"/>
    <property type="project" value="InterPro"/>
</dbReference>
<comment type="caution">
    <text evidence="2">The sequence shown here is derived from an EMBL/GenBank/DDBJ whole genome shotgun (WGS) entry which is preliminary data.</text>
</comment>
<reference evidence="2 3" key="1">
    <citation type="journal article" date="2017" name="BMC Genomics">
        <title>Comparative genomic and phylogenomic analyses of the Bifidobacteriaceae family.</title>
        <authorList>
            <person name="Lugli G.A."/>
            <person name="Milani C."/>
            <person name="Turroni F."/>
            <person name="Duranti S."/>
            <person name="Mancabelli L."/>
            <person name="Mangifesta M."/>
            <person name="Ferrario C."/>
            <person name="Modesto M."/>
            <person name="Mattarelli P."/>
            <person name="Jiri K."/>
            <person name="van Sinderen D."/>
            <person name="Ventura M."/>
        </authorList>
    </citation>
    <scope>NUCLEOTIDE SEQUENCE [LARGE SCALE GENOMIC DNA]</scope>
    <source>
        <strain evidence="2 3">LMG 28769</strain>
    </source>
</reference>
<feature type="domain" description="Uroporphyrinogen decarboxylase (URO-D)" evidence="1">
    <location>
        <begin position="33"/>
        <end position="335"/>
    </location>
</feature>
<keyword evidence="3" id="KW-1185">Reference proteome</keyword>
<dbReference type="AlphaFoldDB" id="A0A261G0X5"/>
<dbReference type="SUPFAM" id="SSF51726">
    <property type="entry name" value="UROD/MetE-like"/>
    <property type="match status" value="1"/>
</dbReference>
<gene>
    <name evidence="2" type="ORF">BAQU_1819</name>
</gene>
<dbReference type="Proteomes" id="UP000216451">
    <property type="component" value="Unassembled WGS sequence"/>
</dbReference>
<name>A0A261G0X5_9BIFI</name>
<evidence type="ECO:0000313" key="3">
    <source>
        <dbReference type="Proteomes" id="UP000216451"/>
    </source>
</evidence>
<organism evidence="2 3">
    <name type="scientific">Bifidobacterium aquikefiri</name>
    <dbReference type="NCBI Taxonomy" id="1653207"/>
    <lineage>
        <taxon>Bacteria</taxon>
        <taxon>Bacillati</taxon>
        <taxon>Actinomycetota</taxon>
        <taxon>Actinomycetes</taxon>
        <taxon>Bifidobacteriales</taxon>
        <taxon>Bifidobacteriaceae</taxon>
        <taxon>Bifidobacterium</taxon>
    </lineage>
</organism>
<sequence length="345" mass="38535">MTRNRTEEFAGIIDSDSTTPFLRSAWQHFNGHENDAKDFAQHTIDFVEKWDWDWIKINPRATYFAEVWGAQFLPNDYGDVPVQKQLKAAIEKPADVASITAKTIAESDILQEHVEGARLIKAHFPDRVTIQTMFSPLSTLLQLAGLPLYPNMVVYGSETTFTRKELILEQPEEAKKALQAITDTFIDYLDALVAAPEDGGAGLDGLFYAVTGTASDGYFSEEEFKEFSTPYDLQILEKLKEYGKISVLHTCQKNSHPQWFTSYPISALQWDQFLPDNPEITEDMGITPVGGVNYSLLGDNQHLDEVGEQLSETFKSRAGKPFLLAPSCTIPTPASDSALTLLQEA</sequence>
<dbReference type="GeneID" id="98296467"/>
<dbReference type="InterPro" id="IPR038071">
    <property type="entry name" value="UROD/MetE-like_sf"/>
</dbReference>
<dbReference type="OrthoDB" id="7375127at2"/>
<dbReference type="InterPro" id="IPR000257">
    <property type="entry name" value="Uroporphyrinogen_deCOase"/>
</dbReference>
<dbReference type="RefSeq" id="WP_094694977.1">
    <property type="nucleotide sequence ID" value="NZ_JBDNSG010000001.1"/>
</dbReference>
<dbReference type="EMBL" id="MWXA01000009">
    <property type="protein sequence ID" value="OZG65079.1"/>
    <property type="molecule type" value="Genomic_DNA"/>
</dbReference>
<dbReference type="PANTHER" id="PTHR47099:SF1">
    <property type="entry name" value="METHYLCOBAMIDE:COM METHYLTRANSFERASE MTBA"/>
    <property type="match status" value="1"/>
</dbReference>